<organism evidence="1 2">
    <name type="scientific">Hymenobacter ruricola</name>
    <dbReference type="NCBI Taxonomy" id="2791023"/>
    <lineage>
        <taxon>Bacteria</taxon>
        <taxon>Pseudomonadati</taxon>
        <taxon>Bacteroidota</taxon>
        <taxon>Cytophagia</taxon>
        <taxon>Cytophagales</taxon>
        <taxon>Hymenobacteraceae</taxon>
        <taxon>Hymenobacter</taxon>
    </lineage>
</organism>
<keyword evidence="2" id="KW-1185">Reference proteome</keyword>
<dbReference type="Proteomes" id="UP000618931">
    <property type="component" value="Unassembled WGS sequence"/>
</dbReference>
<dbReference type="EMBL" id="JADQDM010000002">
    <property type="protein sequence ID" value="MBF9220928.1"/>
    <property type="molecule type" value="Genomic_DNA"/>
</dbReference>
<evidence type="ECO:0000313" key="2">
    <source>
        <dbReference type="Proteomes" id="UP000618931"/>
    </source>
</evidence>
<evidence type="ECO:0000313" key="1">
    <source>
        <dbReference type="EMBL" id="MBF9220928.1"/>
    </source>
</evidence>
<accession>A0ABS0I1W3</accession>
<comment type="caution">
    <text evidence="1">The sequence shown here is derived from an EMBL/GenBank/DDBJ whole genome shotgun (WGS) entry which is preliminary data.</text>
</comment>
<reference evidence="1 2" key="1">
    <citation type="submission" date="2020-11" db="EMBL/GenBank/DDBJ databases">
        <authorList>
            <person name="Kim M.K."/>
        </authorList>
    </citation>
    <scope>NUCLEOTIDE SEQUENCE [LARGE SCALE GENOMIC DNA]</scope>
    <source>
        <strain evidence="1 2">BT662</strain>
    </source>
</reference>
<sequence>MTQTEIKEKVLQGTKLAVERMLTKKRQTNSYVVVSENGKVVQVKA</sequence>
<proteinExistence type="predicted"/>
<name>A0ABS0I1W3_9BACT</name>
<protein>
    <submittedName>
        <fullName evidence="1">Uncharacterized protein</fullName>
    </submittedName>
</protein>
<dbReference type="RefSeq" id="WP_196292353.1">
    <property type="nucleotide sequence ID" value="NZ_JADQDM010000002.1"/>
</dbReference>
<gene>
    <name evidence="1" type="ORF">I2H31_07425</name>
</gene>